<accession>A0A5N3WQV6</accession>
<evidence type="ECO:0000313" key="3">
    <source>
        <dbReference type="Proteomes" id="UP000326458"/>
    </source>
</evidence>
<dbReference type="InterPro" id="IPR031364">
    <property type="entry name" value="GC_assoc_lym"/>
</dbReference>
<evidence type="ECO:0000256" key="1">
    <source>
        <dbReference type="SAM" id="MobiDB-lite"/>
    </source>
</evidence>
<dbReference type="EMBL" id="VCEA01000001">
    <property type="protein sequence ID" value="KAB0364239.1"/>
    <property type="molecule type" value="Genomic_DNA"/>
</dbReference>
<dbReference type="GO" id="GO:2000401">
    <property type="term" value="P:regulation of lymphocyte migration"/>
    <property type="evidence" value="ECO:0007669"/>
    <property type="project" value="InterPro"/>
</dbReference>
<dbReference type="PANTHER" id="PTHR35351:SF1">
    <property type="entry name" value="GERMINAL CENTER-ASSOCIATED SIGNALING AND MOTILITY-LIKE PROTEIN"/>
    <property type="match status" value="1"/>
</dbReference>
<dbReference type="Proteomes" id="UP000326458">
    <property type="component" value="Unassembled WGS sequence"/>
</dbReference>
<evidence type="ECO:0008006" key="4">
    <source>
        <dbReference type="Google" id="ProtNLM"/>
    </source>
</evidence>
<proteinExistence type="predicted"/>
<evidence type="ECO:0000313" key="2">
    <source>
        <dbReference type="EMBL" id="KAB0364239.1"/>
    </source>
</evidence>
<name>A0A5N3WQV6_MUNMU</name>
<keyword evidence="3" id="KW-1185">Reference proteome</keyword>
<dbReference type="GO" id="GO:0050855">
    <property type="term" value="P:regulation of B cell receptor signaling pathway"/>
    <property type="evidence" value="ECO:0007669"/>
    <property type="project" value="InterPro"/>
</dbReference>
<comment type="caution">
    <text evidence="2">The sequence shown here is derived from an EMBL/GenBank/DDBJ whole genome shotgun (WGS) entry which is preliminary data.</text>
</comment>
<reference evidence="2 3" key="1">
    <citation type="submission" date="2019-06" db="EMBL/GenBank/DDBJ databases">
        <title>Discovery of a novel chromosome fission-fusion reversal in muntjac.</title>
        <authorList>
            <person name="Mudd A.B."/>
            <person name="Bredeson J.V."/>
            <person name="Baum R."/>
            <person name="Hockemeyer D."/>
            <person name="Rokhsar D.S."/>
        </authorList>
    </citation>
    <scope>NUCLEOTIDE SEQUENCE [LARGE SCALE GENOMIC DNA]</scope>
    <source>
        <strain evidence="2">UTSW_UCB_Mm</strain>
        <tissue evidence="2">Fibroblast cell line</tissue>
    </source>
</reference>
<feature type="non-terminal residue" evidence="2">
    <location>
        <position position="1"/>
    </location>
</feature>
<protein>
    <recommendedName>
        <fullName evidence="4">Germinal center associated signaling and motility like</fullName>
    </recommendedName>
</protein>
<dbReference type="AlphaFoldDB" id="A0A5N3WQV6"/>
<dbReference type="PANTHER" id="PTHR35351">
    <property type="entry name" value="GERMINAL CENTER-ASSOCIATED SIGNALING AND MOTILITY-LIKE PROTEIN"/>
    <property type="match status" value="1"/>
</dbReference>
<feature type="region of interest" description="Disordered" evidence="1">
    <location>
        <begin position="1"/>
        <end position="22"/>
    </location>
</feature>
<gene>
    <name evidence="2" type="ORF">FD754_008395</name>
</gene>
<sequence>NFRVFNQGKMSKGVPSTSNQENENVSGCEEVCYSVINHRPYRRPSLNSNDDGYENVTKRVRPLREGAETEYALLRTPCTIRSSSCTAENDYEIVLPQ</sequence>
<dbReference type="Pfam" id="PF15666">
    <property type="entry name" value="HGAL"/>
    <property type="match status" value="1"/>
</dbReference>
<organism evidence="2 3">
    <name type="scientific">Muntiacus muntjak</name>
    <name type="common">Barking deer</name>
    <name type="synonym">Indian muntjac</name>
    <dbReference type="NCBI Taxonomy" id="9888"/>
    <lineage>
        <taxon>Eukaryota</taxon>
        <taxon>Metazoa</taxon>
        <taxon>Chordata</taxon>
        <taxon>Craniata</taxon>
        <taxon>Vertebrata</taxon>
        <taxon>Euteleostomi</taxon>
        <taxon>Mammalia</taxon>
        <taxon>Eutheria</taxon>
        <taxon>Laurasiatheria</taxon>
        <taxon>Artiodactyla</taxon>
        <taxon>Ruminantia</taxon>
        <taxon>Pecora</taxon>
        <taxon>Cervidae</taxon>
        <taxon>Muntiacinae</taxon>
        <taxon>Muntiacus</taxon>
    </lineage>
</organism>